<reference evidence="1 2" key="1">
    <citation type="submission" date="2015-09" db="EMBL/GenBank/DDBJ databases">
        <title>Genome announcement of multiple Pseudomonas syringae strains.</title>
        <authorList>
            <person name="Thakur S."/>
            <person name="Wang P.W."/>
            <person name="Gong Y."/>
            <person name="Weir B.S."/>
            <person name="Guttman D.S."/>
        </authorList>
    </citation>
    <scope>NUCLEOTIDE SEQUENCE [LARGE SCALE GENOMIC DNA]</scope>
    <source>
        <strain evidence="1 2">ICMP2802</strain>
    </source>
</reference>
<sequence length="77" mass="7916">MRVRNSESRHGGESLSARDELSACLANPGPMLLSGFLMPAIQGQASALSSASIRCNTSASPRSAQYTATSCPSASTL</sequence>
<comment type="caution">
    <text evidence="1">The sequence shown here is derived from an EMBL/GenBank/DDBJ whole genome shotgun (WGS) entry which is preliminary data.</text>
</comment>
<dbReference type="EMBL" id="LJPM01000316">
    <property type="protein sequence ID" value="KPW18492.1"/>
    <property type="molecule type" value="Genomic_DNA"/>
</dbReference>
<name>A0A0P9HHU1_PSESX</name>
<organism evidence="1 2">
    <name type="scientific">Pseudomonas syringae pv. aceris</name>
    <dbReference type="NCBI Taxonomy" id="199198"/>
    <lineage>
        <taxon>Bacteria</taxon>
        <taxon>Pseudomonadati</taxon>
        <taxon>Pseudomonadota</taxon>
        <taxon>Gammaproteobacteria</taxon>
        <taxon>Pseudomonadales</taxon>
        <taxon>Pseudomonadaceae</taxon>
        <taxon>Pseudomonas</taxon>
        <taxon>Pseudomonas syringae</taxon>
    </lineage>
</organism>
<dbReference type="AlphaFoldDB" id="A0A0P9HHU1"/>
<accession>A0A0P9HHU1</accession>
<proteinExistence type="predicted"/>
<gene>
    <name evidence="1" type="ORF">ALO91_100314</name>
</gene>
<evidence type="ECO:0000313" key="1">
    <source>
        <dbReference type="EMBL" id="KPW18492.1"/>
    </source>
</evidence>
<protein>
    <submittedName>
        <fullName evidence="1">Uncharacterized protein</fullName>
    </submittedName>
</protein>
<dbReference type="Proteomes" id="UP000050297">
    <property type="component" value="Unassembled WGS sequence"/>
</dbReference>
<evidence type="ECO:0000313" key="2">
    <source>
        <dbReference type="Proteomes" id="UP000050297"/>
    </source>
</evidence>